<proteinExistence type="predicted"/>
<dbReference type="Proteomes" id="UP000308836">
    <property type="component" value="Unassembled WGS sequence"/>
</dbReference>
<keyword evidence="2" id="KW-1185">Reference proteome</keyword>
<comment type="caution">
    <text evidence="1">The sequence shown here is derived from an EMBL/GenBank/DDBJ whole genome shotgun (WGS) entry which is preliminary data.</text>
</comment>
<evidence type="ECO:0000313" key="2">
    <source>
        <dbReference type="Proteomes" id="UP000308836"/>
    </source>
</evidence>
<sequence>MIRFIRKNPGLFVAVVVSVIVFAVAELGKAYLMGELVGGKMTWESVMELGGITALFLVVYVSASSIKSALMQKFENKARYDLLMWLGDWSMRMSPSEMEARDSSAFINTMTNKADQIIEKCVHSYMLMINLVISFVVGSVYILSYNALMLVFMYVCTGLTLWLNKRFAPRLESNQKTLLAQKERWIQTIKNFYKNFLNIRNENVETLYSRSLQKENRALRAASDKANGFLVVSDALNDGIGQFMFFGVLVFGALLISTGHMTVAILMAVVQVSNMVANPIFQFATLKNRILSSRFLLEEMEAEEQHVLEHNKCETISLPALRSITLDHLDFAYPNGKTVFHDVSHTFRQGSKTLIVGPSGEGKSTLLKLLLKQIPSSNVKADGAPLDQVRYGSYFSHIAYVSQTLSLFPMTLKENIVLGKDKPVEPVLKQVRLMDLNERQNEVFDSDSMMLSGGQIQRVVLGRAIASDKEWVVLDEAFSAIDEATRQSIEMAFLNDPAKTVIAVSHHIDPDVAARYDEILLVKNGTLRPITLEALKEEMKKRW</sequence>
<dbReference type="EMBL" id="SRYG01000004">
    <property type="protein sequence ID" value="TGY66777.1"/>
    <property type="molecule type" value="Genomic_DNA"/>
</dbReference>
<organism evidence="1 2">
    <name type="scientific">Dubosiella muris</name>
    <dbReference type="NCBI Taxonomy" id="3038133"/>
    <lineage>
        <taxon>Bacteria</taxon>
        <taxon>Bacillati</taxon>
        <taxon>Bacillota</taxon>
        <taxon>Erysipelotrichia</taxon>
        <taxon>Erysipelotrichales</taxon>
        <taxon>Erysipelotrichaceae</taxon>
        <taxon>Dubosiella</taxon>
    </lineage>
</organism>
<accession>A0AC61R9L3</accession>
<protein>
    <submittedName>
        <fullName evidence="1">ABC transporter ATP-binding protein</fullName>
    </submittedName>
</protein>
<reference evidence="1" key="1">
    <citation type="submission" date="2019-04" db="EMBL/GenBank/DDBJ databases">
        <title>Microbes associate with the intestines of laboratory mice.</title>
        <authorList>
            <person name="Navarre W."/>
            <person name="Wong E."/>
            <person name="Huang K."/>
            <person name="Tropini C."/>
            <person name="Ng K."/>
            <person name="Yu B."/>
        </authorList>
    </citation>
    <scope>NUCLEOTIDE SEQUENCE</scope>
    <source>
        <strain evidence="1">NM09_H32</strain>
    </source>
</reference>
<gene>
    <name evidence="1" type="ORF">E5336_03050</name>
</gene>
<evidence type="ECO:0000313" key="1">
    <source>
        <dbReference type="EMBL" id="TGY66777.1"/>
    </source>
</evidence>
<keyword evidence="1" id="KW-0547">Nucleotide-binding</keyword>
<keyword evidence="1" id="KW-0067">ATP-binding</keyword>
<name>A0AC61R9L3_9FIRM</name>